<accession>A0AAW1DJ22</accession>
<evidence type="ECO:0000313" key="3">
    <source>
        <dbReference type="Proteomes" id="UP001461498"/>
    </source>
</evidence>
<name>A0AAW1DJ22_9HEMI</name>
<feature type="chain" id="PRO_5043889516" evidence="1">
    <location>
        <begin position="24"/>
        <end position="88"/>
    </location>
</feature>
<evidence type="ECO:0000256" key="1">
    <source>
        <dbReference type="SAM" id="SignalP"/>
    </source>
</evidence>
<organism evidence="2 3">
    <name type="scientific">Rhynocoris fuscipes</name>
    <dbReference type="NCBI Taxonomy" id="488301"/>
    <lineage>
        <taxon>Eukaryota</taxon>
        <taxon>Metazoa</taxon>
        <taxon>Ecdysozoa</taxon>
        <taxon>Arthropoda</taxon>
        <taxon>Hexapoda</taxon>
        <taxon>Insecta</taxon>
        <taxon>Pterygota</taxon>
        <taxon>Neoptera</taxon>
        <taxon>Paraneoptera</taxon>
        <taxon>Hemiptera</taxon>
        <taxon>Heteroptera</taxon>
        <taxon>Panheteroptera</taxon>
        <taxon>Cimicomorpha</taxon>
        <taxon>Reduviidae</taxon>
        <taxon>Harpactorinae</taxon>
        <taxon>Harpactorini</taxon>
        <taxon>Rhynocoris</taxon>
    </lineage>
</organism>
<proteinExistence type="predicted"/>
<dbReference type="EMBL" id="JAPXFL010000003">
    <property type="protein sequence ID" value="KAK9509680.1"/>
    <property type="molecule type" value="Genomic_DNA"/>
</dbReference>
<sequence length="88" mass="10166">MACFRPVIIVLIFLTIAVYNSQTKLTYPTEAELNEYKELIAELNKSSLVIFKDLEEGIQRDIDHVEYLLDESRKEIKFNISDDVPGSQ</sequence>
<protein>
    <submittedName>
        <fullName evidence="2">Uncharacterized protein</fullName>
    </submittedName>
</protein>
<dbReference type="AlphaFoldDB" id="A0AAW1DJ22"/>
<gene>
    <name evidence="2" type="ORF">O3M35_006943</name>
</gene>
<keyword evidence="3" id="KW-1185">Reference proteome</keyword>
<comment type="caution">
    <text evidence="2">The sequence shown here is derived from an EMBL/GenBank/DDBJ whole genome shotgun (WGS) entry which is preliminary data.</text>
</comment>
<reference evidence="2 3" key="1">
    <citation type="submission" date="2022-12" db="EMBL/GenBank/DDBJ databases">
        <title>Chromosome-level genome assembly of true bugs.</title>
        <authorList>
            <person name="Ma L."/>
            <person name="Li H."/>
        </authorList>
    </citation>
    <scope>NUCLEOTIDE SEQUENCE [LARGE SCALE GENOMIC DNA]</scope>
    <source>
        <strain evidence="2">Lab_2022b</strain>
    </source>
</reference>
<dbReference type="Proteomes" id="UP001461498">
    <property type="component" value="Unassembled WGS sequence"/>
</dbReference>
<evidence type="ECO:0000313" key="2">
    <source>
        <dbReference type="EMBL" id="KAK9509680.1"/>
    </source>
</evidence>
<feature type="signal peptide" evidence="1">
    <location>
        <begin position="1"/>
        <end position="23"/>
    </location>
</feature>
<keyword evidence="1" id="KW-0732">Signal</keyword>